<sequence>MIRYKMRLGDILVNNGIIVEEQLQKALELQKGTGQKLGAVLITQGWLNEEQLFRVLEEQYQIPYLDINNIYIDPKVPKLISESLARKHMAIPIKLEKNRLTVAMVDPLDMIAKDDIRIITGIELDIVISAQQDIARAINRYYDASERAEKAVEDFRSQSGFTEEDTEEEDADVVNSPMVRLVNTIITQAVKSKASDIHIEPYEKHLRIRYRVDGELREVMTPAKSTHSAIVTRIKIMGKLNISEKRLPQDGRVETVIDGMPIDMRISILPTVYGEKIVIRLLDRSGLVVTKEELGFSEQNLELVNKIMKVPEGIVLVTGPTGSGKTTTLYTLLKELNRETKNIITVEDPVEYRLEGINQVQVNVKAGLTFANGLRSILRQDPDIVMVGEIRDAETAEIAVRAAITGHIVLSTIHTNDTVSTISRLEDMGIENYLVSSATVGVIAQRLVKKICLKCKTTKPATVSELKILGLPESEALELSVGAGCNSCNHTGYSGRTAIHEVLVVDRDIRNMISSGKQADLIKQKAISKGMTTLNETCKSLVKEGITTIDEMMRMTFSFDE</sequence>
<dbReference type="InterPro" id="IPR007831">
    <property type="entry name" value="T2SS_GspE_N"/>
</dbReference>
<keyword evidence="6" id="KW-1185">Reference proteome</keyword>
<evidence type="ECO:0000259" key="4">
    <source>
        <dbReference type="PROSITE" id="PS00662"/>
    </source>
</evidence>
<dbReference type="InterPro" id="IPR027417">
    <property type="entry name" value="P-loop_NTPase"/>
</dbReference>
<dbReference type="Gene3D" id="3.40.50.300">
    <property type="entry name" value="P-loop containing nucleotide triphosphate hydrolases"/>
    <property type="match status" value="1"/>
</dbReference>
<dbReference type="EMBL" id="JARYZI010000012">
    <property type="protein sequence ID" value="MDH8679424.1"/>
    <property type="molecule type" value="Genomic_DNA"/>
</dbReference>
<dbReference type="Pfam" id="PF05157">
    <property type="entry name" value="MshEN"/>
    <property type="match status" value="1"/>
</dbReference>
<dbReference type="Proteomes" id="UP001158045">
    <property type="component" value="Unassembled WGS sequence"/>
</dbReference>
<reference evidence="5 6" key="1">
    <citation type="submission" date="2023-04" db="EMBL/GenBank/DDBJ databases">
        <title>Fusibacter bizertensis strain WBS, isolated from littoral bottom sediments of the Arctic seas - biochemical and genomic analysis.</title>
        <authorList>
            <person name="Brioukhanov A.L."/>
        </authorList>
    </citation>
    <scope>NUCLEOTIDE SEQUENCE [LARGE SCALE GENOMIC DNA]</scope>
    <source>
        <strain evidence="5 6">WBS</strain>
    </source>
</reference>
<dbReference type="Pfam" id="PF00437">
    <property type="entry name" value="T2SSE"/>
    <property type="match status" value="1"/>
</dbReference>
<name>A0ABT6NG62_9FIRM</name>
<dbReference type="PANTHER" id="PTHR30258">
    <property type="entry name" value="TYPE II SECRETION SYSTEM PROTEIN GSPE-RELATED"/>
    <property type="match status" value="1"/>
</dbReference>
<protein>
    <submittedName>
        <fullName evidence="5">ATPase, T2SS/T4P/T4SS family</fullName>
    </submittedName>
</protein>
<dbReference type="RefSeq" id="WP_281095320.1">
    <property type="nucleotide sequence ID" value="NZ_JARYZI010000012.1"/>
</dbReference>
<dbReference type="InterPro" id="IPR003593">
    <property type="entry name" value="AAA+_ATPase"/>
</dbReference>
<evidence type="ECO:0000313" key="6">
    <source>
        <dbReference type="Proteomes" id="UP001158045"/>
    </source>
</evidence>
<comment type="similarity">
    <text evidence="1">Belongs to the GSP E family.</text>
</comment>
<dbReference type="PROSITE" id="PS00662">
    <property type="entry name" value="T2SP_E"/>
    <property type="match status" value="1"/>
</dbReference>
<dbReference type="InterPro" id="IPR001482">
    <property type="entry name" value="T2SS/T4SS_dom"/>
</dbReference>
<dbReference type="SMART" id="SM00382">
    <property type="entry name" value="AAA"/>
    <property type="match status" value="1"/>
</dbReference>
<keyword evidence="3" id="KW-0067">ATP-binding</keyword>
<proteinExistence type="inferred from homology"/>
<evidence type="ECO:0000256" key="1">
    <source>
        <dbReference type="ARBA" id="ARBA00006611"/>
    </source>
</evidence>
<keyword evidence="2" id="KW-0547">Nucleotide-binding</keyword>
<dbReference type="PANTHER" id="PTHR30258:SF1">
    <property type="entry name" value="PROTEIN TRANSPORT PROTEIN HOFB HOMOLOG"/>
    <property type="match status" value="1"/>
</dbReference>
<comment type="caution">
    <text evidence="5">The sequence shown here is derived from an EMBL/GenBank/DDBJ whole genome shotgun (WGS) entry which is preliminary data.</text>
</comment>
<dbReference type="SUPFAM" id="SSF52540">
    <property type="entry name" value="P-loop containing nucleoside triphosphate hydrolases"/>
    <property type="match status" value="1"/>
</dbReference>
<dbReference type="SUPFAM" id="SSF160246">
    <property type="entry name" value="EspE N-terminal domain-like"/>
    <property type="match status" value="1"/>
</dbReference>
<dbReference type="InterPro" id="IPR037257">
    <property type="entry name" value="T2SS_E_N_sf"/>
</dbReference>
<organism evidence="5 6">
    <name type="scientific">Fusibacter bizertensis</name>
    <dbReference type="NCBI Taxonomy" id="1488331"/>
    <lineage>
        <taxon>Bacteria</taxon>
        <taxon>Bacillati</taxon>
        <taxon>Bacillota</taxon>
        <taxon>Clostridia</taxon>
        <taxon>Eubacteriales</taxon>
        <taxon>Eubacteriales Family XII. Incertae Sedis</taxon>
        <taxon>Fusibacter</taxon>
    </lineage>
</organism>
<gene>
    <name evidence="5" type="ORF">QE109_14795</name>
</gene>
<feature type="domain" description="Bacterial type II secretion system protein E" evidence="4">
    <location>
        <begin position="378"/>
        <end position="392"/>
    </location>
</feature>
<dbReference type="CDD" id="cd01129">
    <property type="entry name" value="PulE-GspE-like"/>
    <property type="match status" value="1"/>
</dbReference>
<evidence type="ECO:0000313" key="5">
    <source>
        <dbReference type="EMBL" id="MDH8679424.1"/>
    </source>
</evidence>
<evidence type="ECO:0000256" key="2">
    <source>
        <dbReference type="ARBA" id="ARBA00022741"/>
    </source>
</evidence>
<evidence type="ECO:0000256" key="3">
    <source>
        <dbReference type="ARBA" id="ARBA00022840"/>
    </source>
</evidence>
<dbReference type="Gene3D" id="3.30.300.160">
    <property type="entry name" value="Type II secretion system, protein E, N-terminal domain"/>
    <property type="match status" value="1"/>
</dbReference>
<accession>A0ABT6NG62</accession>
<dbReference type="Gene3D" id="3.30.450.90">
    <property type="match status" value="1"/>
</dbReference>